<feature type="coiled-coil region" evidence="2">
    <location>
        <begin position="149"/>
        <end position="176"/>
    </location>
</feature>
<dbReference type="NCBIfam" id="TIGR01730">
    <property type="entry name" value="RND_mfp"/>
    <property type="match status" value="1"/>
</dbReference>
<accession>A0A8J2XPH4</accession>
<dbReference type="GO" id="GO:1990281">
    <property type="term" value="C:efflux pump complex"/>
    <property type="evidence" value="ECO:0007669"/>
    <property type="project" value="TreeGrafter"/>
</dbReference>
<reference evidence="5" key="1">
    <citation type="journal article" date="2019" name="Int. J. Syst. Evol. Microbiol.">
        <title>The Global Catalogue of Microorganisms (GCM) 10K type strain sequencing project: providing services to taxonomists for standard genome sequencing and annotation.</title>
        <authorList>
            <consortium name="The Broad Institute Genomics Platform"/>
            <consortium name="The Broad Institute Genome Sequencing Center for Infectious Disease"/>
            <person name="Wu L."/>
            <person name="Ma J."/>
        </authorList>
    </citation>
    <scope>NUCLEOTIDE SEQUENCE [LARGE SCALE GENOMIC DNA]</scope>
    <source>
        <strain evidence="5">CGMCC 1.10130</strain>
    </source>
</reference>
<evidence type="ECO:0000259" key="3">
    <source>
        <dbReference type="Pfam" id="PF25954"/>
    </source>
</evidence>
<dbReference type="OrthoDB" id="9806939at2"/>
<dbReference type="Pfam" id="PF25954">
    <property type="entry name" value="Beta-barrel_RND_2"/>
    <property type="match status" value="1"/>
</dbReference>
<evidence type="ECO:0000256" key="1">
    <source>
        <dbReference type="ARBA" id="ARBA00009477"/>
    </source>
</evidence>
<dbReference type="InterPro" id="IPR058792">
    <property type="entry name" value="Beta-barrel_RND_2"/>
</dbReference>
<dbReference type="PANTHER" id="PTHR30469">
    <property type="entry name" value="MULTIDRUG RESISTANCE PROTEIN MDTA"/>
    <property type="match status" value="1"/>
</dbReference>
<dbReference type="Gene3D" id="2.40.50.100">
    <property type="match status" value="1"/>
</dbReference>
<dbReference type="InterPro" id="IPR006143">
    <property type="entry name" value="RND_pump_MFP"/>
</dbReference>
<evidence type="ECO:0000256" key="2">
    <source>
        <dbReference type="SAM" id="Coils"/>
    </source>
</evidence>
<comment type="caution">
    <text evidence="4">The sequence shown here is derived from an EMBL/GenBank/DDBJ whole genome shotgun (WGS) entry which is preliminary data.</text>
</comment>
<proteinExistence type="inferred from homology"/>
<dbReference type="RefSeq" id="WP_087506416.1">
    <property type="nucleotide sequence ID" value="NZ_BMDX01000011.1"/>
</dbReference>
<gene>
    <name evidence="4" type="ORF">GCM10011369_22660</name>
</gene>
<dbReference type="PANTHER" id="PTHR30469:SF29">
    <property type="entry name" value="BLR2860 PROTEIN"/>
    <property type="match status" value="1"/>
</dbReference>
<keyword evidence="2" id="KW-0175">Coiled coil</keyword>
<comment type="similarity">
    <text evidence="1">Belongs to the membrane fusion protein (MFP) (TC 8.A.1) family.</text>
</comment>
<dbReference type="AlphaFoldDB" id="A0A8J2XPH4"/>
<dbReference type="Proteomes" id="UP000619743">
    <property type="component" value="Unassembled WGS sequence"/>
</dbReference>
<protein>
    <submittedName>
        <fullName evidence="4">Hemolysin D</fullName>
    </submittedName>
</protein>
<feature type="domain" description="CusB-like beta-barrel" evidence="3">
    <location>
        <begin position="212"/>
        <end position="280"/>
    </location>
</feature>
<organism evidence="4 5">
    <name type="scientific">Neiella marina</name>
    <dbReference type="NCBI Taxonomy" id="508461"/>
    <lineage>
        <taxon>Bacteria</taxon>
        <taxon>Pseudomonadati</taxon>
        <taxon>Pseudomonadota</taxon>
        <taxon>Gammaproteobacteria</taxon>
        <taxon>Alteromonadales</taxon>
        <taxon>Echinimonadaceae</taxon>
        <taxon>Neiella</taxon>
    </lineage>
</organism>
<dbReference type="EMBL" id="BMDX01000011">
    <property type="protein sequence ID" value="GGA80193.1"/>
    <property type="molecule type" value="Genomic_DNA"/>
</dbReference>
<dbReference type="SUPFAM" id="SSF111369">
    <property type="entry name" value="HlyD-like secretion proteins"/>
    <property type="match status" value="1"/>
</dbReference>
<dbReference type="GO" id="GO:0015562">
    <property type="term" value="F:efflux transmembrane transporter activity"/>
    <property type="evidence" value="ECO:0007669"/>
    <property type="project" value="TreeGrafter"/>
</dbReference>
<sequence>MSKLSQGLQVLSAKPWILAVTISVLLVAWMASGSANNEAPQAQTEQPSLLPKVQVERMQTSPVTRAITLYGRTEPNREATLRAETEGRVVEILAVRGASVKAGQPLVRLAMNDREQRLNQAKAEFAQRQIEYQGAKKLSSQGFSGRARLAEAQAQLEQAKAAVARLQLEINHTIINAPFDGILNERMVEVGDYLGVGDPVAMVYDIDPLIIRADAGQHDISQLQVGQHGQARFVNGNLQQGTIRYLSKVADAATNTFRVELTLDNADAKMYAGLSTELELPLATVNAIQVTPALLALDEDGNLGIKSVDDDVVRFTPIELVKADNDGVWLSGFGDSVSVITMGQGFVRPGDQVIPVYKEAK</sequence>
<dbReference type="Gene3D" id="1.10.287.470">
    <property type="entry name" value="Helix hairpin bin"/>
    <property type="match status" value="1"/>
</dbReference>
<evidence type="ECO:0000313" key="4">
    <source>
        <dbReference type="EMBL" id="GGA80193.1"/>
    </source>
</evidence>
<evidence type="ECO:0000313" key="5">
    <source>
        <dbReference type="Proteomes" id="UP000619743"/>
    </source>
</evidence>
<keyword evidence="5" id="KW-1185">Reference proteome</keyword>
<name>A0A8J2XPH4_9GAMM</name>
<dbReference type="Gene3D" id="2.40.30.170">
    <property type="match status" value="1"/>
</dbReference>